<comment type="caution">
    <text evidence="2">The sequence shown here is derived from an EMBL/GenBank/DDBJ whole genome shotgun (WGS) entry which is preliminary data.</text>
</comment>
<name>A0A139IIG4_9PEZI</name>
<feature type="compositionally biased region" description="Basic and acidic residues" evidence="1">
    <location>
        <begin position="89"/>
        <end position="117"/>
    </location>
</feature>
<feature type="region of interest" description="Disordered" evidence="1">
    <location>
        <begin position="180"/>
        <end position="282"/>
    </location>
</feature>
<dbReference type="EMBL" id="LFZO01000084">
    <property type="protein sequence ID" value="KXT14382.1"/>
    <property type="molecule type" value="Genomic_DNA"/>
</dbReference>
<proteinExistence type="predicted"/>
<feature type="compositionally biased region" description="Polar residues" evidence="1">
    <location>
        <begin position="223"/>
        <end position="233"/>
    </location>
</feature>
<keyword evidence="3" id="KW-1185">Reference proteome</keyword>
<sequence length="528" mass="58684">MAPAGLCLRIHMDLPRSVLHSLAVLQWHDDSTLRLACISPNLYSEDSELHIVLTSALYKLIPMSVPLDMSNAIPRRIPKLAVRNRTKVEVKSFGEESDNEPRERPDRFRVQPDDRTYELSTSRSKHQRTDTRQTHSQTGKIPGKRKSAGVLGFLTLKEPSSSALEDFAEQERRRMANQRVLPAVSSQKLPDHVPKVNSKWDGLPQLKSEKDKTRASHERADRNSTTSVNSHHSGGSDRVRSHSAKHRPFGSLSSVSAGRRSQESSRHVTRDRCSGSQNQSTWSSSAFCQIHPALGDRQEHSASPPGLYMADANVGADQDSSRDPNTPESNLPEKLQPTIEEQSSSVGEFSRFRIGDCEDGDVVEPYHEAQSLKMSHSGSIYGEAVTQTILEEYINQEPQQTGMPNTHSDSSYVRNFSHVSKSSPLDGTCASRSFKLTPEYHACSSPPSSGTTIRFRPVDAASSKMKSYQTAEARIVAPVVGPVKSKNPEVLPWEMFEAPAENQMSMASPNIEDDSRKFKRFSGRIGRK</sequence>
<evidence type="ECO:0000313" key="3">
    <source>
        <dbReference type="Proteomes" id="UP000073492"/>
    </source>
</evidence>
<feature type="compositionally biased region" description="Basic and acidic residues" evidence="1">
    <location>
        <begin position="260"/>
        <end position="273"/>
    </location>
</feature>
<feature type="region of interest" description="Disordered" evidence="1">
    <location>
        <begin position="89"/>
        <end position="147"/>
    </location>
</feature>
<dbReference type="OrthoDB" id="3646258at2759"/>
<feature type="region of interest" description="Disordered" evidence="1">
    <location>
        <begin position="296"/>
        <end position="351"/>
    </location>
</feature>
<evidence type="ECO:0000256" key="1">
    <source>
        <dbReference type="SAM" id="MobiDB-lite"/>
    </source>
</evidence>
<feature type="compositionally biased region" description="Basic residues" evidence="1">
    <location>
        <begin position="517"/>
        <end position="528"/>
    </location>
</feature>
<evidence type="ECO:0000313" key="2">
    <source>
        <dbReference type="EMBL" id="KXT14382.1"/>
    </source>
</evidence>
<dbReference type="Proteomes" id="UP000073492">
    <property type="component" value="Unassembled WGS sequence"/>
</dbReference>
<feature type="compositionally biased region" description="Basic and acidic residues" evidence="1">
    <location>
        <begin position="207"/>
        <end position="222"/>
    </location>
</feature>
<reference evidence="2 3" key="1">
    <citation type="submission" date="2015-07" db="EMBL/GenBank/DDBJ databases">
        <title>Comparative genomics of the Sigatoka disease complex on banana suggests a link between parallel evolutionary changes in Pseudocercospora fijiensis and Pseudocercospora eumusae and increased virulence on the banana host.</title>
        <authorList>
            <person name="Chang T.-C."/>
            <person name="Salvucci A."/>
            <person name="Crous P.W."/>
            <person name="Stergiopoulos I."/>
        </authorList>
    </citation>
    <scope>NUCLEOTIDE SEQUENCE [LARGE SCALE GENOMIC DNA]</scope>
    <source>
        <strain evidence="2 3">CBS 116634</strain>
    </source>
</reference>
<protein>
    <submittedName>
        <fullName evidence="2">Uncharacterized protein</fullName>
    </submittedName>
</protein>
<accession>A0A139IIG4</accession>
<feature type="region of interest" description="Disordered" evidence="1">
    <location>
        <begin position="504"/>
        <end position="528"/>
    </location>
</feature>
<dbReference type="AlphaFoldDB" id="A0A139IIG4"/>
<gene>
    <name evidence="2" type="ORF">AC579_2754</name>
</gene>
<organism evidence="2 3">
    <name type="scientific">Pseudocercospora musae</name>
    <dbReference type="NCBI Taxonomy" id="113226"/>
    <lineage>
        <taxon>Eukaryota</taxon>
        <taxon>Fungi</taxon>
        <taxon>Dikarya</taxon>
        <taxon>Ascomycota</taxon>
        <taxon>Pezizomycotina</taxon>
        <taxon>Dothideomycetes</taxon>
        <taxon>Dothideomycetidae</taxon>
        <taxon>Mycosphaerellales</taxon>
        <taxon>Mycosphaerellaceae</taxon>
        <taxon>Pseudocercospora</taxon>
    </lineage>
</organism>